<organism evidence="1 2">
    <name type="scientific">Pseudanabaena cinerea FACHB-1277</name>
    <dbReference type="NCBI Taxonomy" id="2949581"/>
    <lineage>
        <taxon>Bacteria</taxon>
        <taxon>Bacillati</taxon>
        <taxon>Cyanobacteriota</taxon>
        <taxon>Cyanophyceae</taxon>
        <taxon>Pseudanabaenales</taxon>
        <taxon>Pseudanabaenaceae</taxon>
        <taxon>Pseudanabaena</taxon>
        <taxon>Pseudanabaena cinerea</taxon>
    </lineage>
</organism>
<accession>A0A926UQW9</accession>
<evidence type="ECO:0000313" key="2">
    <source>
        <dbReference type="Proteomes" id="UP000631421"/>
    </source>
</evidence>
<keyword evidence="2" id="KW-1185">Reference proteome</keyword>
<dbReference type="Proteomes" id="UP000631421">
    <property type="component" value="Unassembled WGS sequence"/>
</dbReference>
<dbReference type="EMBL" id="JACJPY010000001">
    <property type="protein sequence ID" value="MBD2148647.1"/>
    <property type="molecule type" value="Genomic_DNA"/>
</dbReference>
<reference evidence="1" key="1">
    <citation type="journal article" date="2015" name="ISME J.">
        <title>Draft Genome Sequence of Streptomyces incarnatus NRRL8089, which Produces the Nucleoside Antibiotic Sinefungin.</title>
        <authorList>
            <person name="Oshima K."/>
            <person name="Hattori M."/>
            <person name="Shimizu H."/>
            <person name="Fukuda K."/>
            <person name="Nemoto M."/>
            <person name="Inagaki K."/>
            <person name="Tamura T."/>
        </authorList>
    </citation>
    <scope>NUCLEOTIDE SEQUENCE</scope>
    <source>
        <strain evidence="1">FACHB-1277</strain>
    </source>
</reference>
<dbReference type="RefSeq" id="WP_190348984.1">
    <property type="nucleotide sequence ID" value="NZ_JACJPY010000001.1"/>
</dbReference>
<protein>
    <submittedName>
        <fullName evidence="1">DUF2290 domain-containing protein</fullName>
    </submittedName>
</protein>
<gene>
    <name evidence="1" type="ORF">H6F44_00665</name>
</gene>
<sequence>MLSPQEVCTHIKQLIGYLVEVGLSSDQNYPFVRKGNNNIVEVTFPQSEYLSIALKNYSYAEIYENLASERAYITKLPDGALVTMRYLYNAKGLERHSLGFYPSPNLEEFQNSPDIYLEDIVYADVIARNIVPFPIRFDFDCREDVFVPVDHPKSHLTLGQYQNCRIPIAAPLTPYCFISFLLRNFYNTAFKKYSEQLPFFSEEFENSIHPEELKIAHFQVPVKRLSSPNTK</sequence>
<dbReference type="InterPro" id="IPR018742">
    <property type="entry name" value="DUF2290"/>
</dbReference>
<dbReference type="Pfam" id="PF10053">
    <property type="entry name" value="DUF2290"/>
    <property type="match status" value="1"/>
</dbReference>
<reference evidence="1" key="2">
    <citation type="submission" date="2020-08" db="EMBL/GenBank/DDBJ databases">
        <authorList>
            <person name="Chen M."/>
            <person name="Teng W."/>
            <person name="Zhao L."/>
            <person name="Hu C."/>
            <person name="Zhou Y."/>
            <person name="Han B."/>
            <person name="Song L."/>
            <person name="Shu W."/>
        </authorList>
    </citation>
    <scope>NUCLEOTIDE SEQUENCE</scope>
    <source>
        <strain evidence="1">FACHB-1277</strain>
    </source>
</reference>
<evidence type="ECO:0000313" key="1">
    <source>
        <dbReference type="EMBL" id="MBD2148647.1"/>
    </source>
</evidence>
<dbReference type="AlphaFoldDB" id="A0A926UQW9"/>
<proteinExistence type="predicted"/>
<comment type="caution">
    <text evidence="1">The sequence shown here is derived from an EMBL/GenBank/DDBJ whole genome shotgun (WGS) entry which is preliminary data.</text>
</comment>
<name>A0A926UQW9_9CYAN</name>